<gene>
    <name evidence="1" type="ORF">EWM64_g10979</name>
</gene>
<keyword evidence="2" id="KW-1185">Reference proteome</keyword>
<accession>A0A4Y9ZGS8</accession>
<dbReference type="OrthoDB" id="3238622at2759"/>
<comment type="caution">
    <text evidence="1">The sequence shown here is derived from an EMBL/GenBank/DDBJ whole genome shotgun (WGS) entry which is preliminary data.</text>
</comment>
<dbReference type="Proteomes" id="UP000298061">
    <property type="component" value="Unassembled WGS sequence"/>
</dbReference>
<dbReference type="EMBL" id="SFCI01003443">
    <property type="protein sequence ID" value="TFY73033.1"/>
    <property type="molecule type" value="Genomic_DNA"/>
</dbReference>
<evidence type="ECO:0000313" key="2">
    <source>
        <dbReference type="Proteomes" id="UP000298061"/>
    </source>
</evidence>
<organism evidence="1 2">
    <name type="scientific">Hericium alpestre</name>
    <dbReference type="NCBI Taxonomy" id="135208"/>
    <lineage>
        <taxon>Eukaryota</taxon>
        <taxon>Fungi</taxon>
        <taxon>Dikarya</taxon>
        <taxon>Basidiomycota</taxon>
        <taxon>Agaricomycotina</taxon>
        <taxon>Agaricomycetes</taxon>
        <taxon>Russulales</taxon>
        <taxon>Hericiaceae</taxon>
        <taxon>Hericium</taxon>
    </lineage>
</organism>
<protein>
    <submittedName>
        <fullName evidence="1">Uncharacterized protein</fullName>
    </submittedName>
</protein>
<reference evidence="1 2" key="1">
    <citation type="submission" date="2019-02" db="EMBL/GenBank/DDBJ databases">
        <title>Genome sequencing of the rare red list fungi Hericium alpestre (H. flagellum).</title>
        <authorList>
            <person name="Buettner E."/>
            <person name="Kellner H."/>
        </authorList>
    </citation>
    <scope>NUCLEOTIDE SEQUENCE [LARGE SCALE GENOMIC DNA]</scope>
    <source>
        <strain evidence="1 2">DSM 108284</strain>
    </source>
</reference>
<sequence>ARCTRCGEPVDYAAWRELKYIMVLEMDRRPQGDTVASGLEEWLPAKACWQAKCKKQICGSAVYDKASSTKAIKEALASLPSSIEQVALE</sequence>
<proteinExistence type="predicted"/>
<dbReference type="STRING" id="135208.A0A4Y9ZGS8"/>
<evidence type="ECO:0000313" key="1">
    <source>
        <dbReference type="EMBL" id="TFY73033.1"/>
    </source>
</evidence>
<feature type="non-terminal residue" evidence="1">
    <location>
        <position position="1"/>
    </location>
</feature>
<name>A0A4Y9ZGS8_9AGAM</name>
<dbReference type="AlphaFoldDB" id="A0A4Y9ZGS8"/>